<evidence type="ECO:0000313" key="3">
    <source>
        <dbReference type="Proteomes" id="UP001552594"/>
    </source>
</evidence>
<evidence type="ECO:0000313" key="2">
    <source>
        <dbReference type="EMBL" id="MEV5510525.1"/>
    </source>
</evidence>
<dbReference type="SMART" id="SM00909">
    <property type="entry name" value="Germane"/>
    <property type="match status" value="1"/>
</dbReference>
<dbReference type="InterPro" id="IPR059026">
    <property type="entry name" value="LpqB_N"/>
</dbReference>
<gene>
    <name evidence="2" type="ORF">AB0L16_29555</name>
</gene>
<dbReference type="Pfam" id="PF25976">
    <property type="entry name" value="LpqB_N"/>
    <property type="match status" value="1"/>
</dbReference>
<accession>A0ABV3K632</accession>
<proteinExistence type="predicted"/>
<name>A0ABV3K632_STRON</name>
<dbReference type="EMBL" id="JBFAUK010000034">
    <property type="protein sequence ID" value="MEV5510525.1"/>
    <property type="molecule type" value="Genomic_DNA"/>
</dbReference>
<protein>
    <submittedName>
        <fullName evidence="2">LpqB family beta-propeller domain-containing protein</fullName>
    </submittedName>
</protein>
<organism evidence="2 3">
    <name type="scientific">Streptomyces orinoci</name>
    <name type="common">Streptoverticillium orinoci</name>
    <dbReference type="NCBI Taxonomy" id="67339"/>
    <lineage>
        <taxon>Bacteria</taxon>
        <taxon>Bacillati</taxon>
        <taxon>Actinomycetota</taxon>
        <taxon>Actinomycetes</taxon>
        <taxon>Kitasatosporales</taxon>
        <taxon>Streptomycetaceae</taxon>
        <taxon>Streptomyces</taxon>
    </lineage>
</organism>
<dbReference type="SUPFAM" id="SSF82171">
    <property type="entry name" value="DPP6 N-terminal domain-like"/>
    <property type="match status" value="1"/>
</dbReference>
<comment type="caution">
    <text evidence="2">The sequence shown here is derived from an EMBL/GenBank/DDBJ whole genome shotgun (WGS) entry which is preliminary data.</text>
</comment>
<reference evidence="2 3" key="1">
    <citation type="submission" date="2024-06" db="EMBL/GenBank/DDBJ databases">
        <title>The Natural Products Discovery Center: Release of the First 8490 Sequenced Strains for Exploring Actinobacteria Biosynthetic Diversity.</title>
        <authorList>
            <person name="Kalkreuter E."/>
            <person name="Kautsar S.A."/>
            <person name="Yang D."/>
            <person name="Bader C.D."/>
            <person name="Teijaro C.N."/>
            <person name="Fluegel L."/>
            <person name="Davis C.M."/>
            <person name="Simpson J.R."/>
            <person name="Lauterbach L."/>
            <person name="Steele A.D."/>
            <person name="Gui C."/>
            <person name="Meng S."/>
            <person name="Li G."/>
            <person name="Viehrig K."/>
            <person name="Ye F."/>
            <person name="Su P."/>
            <person name="Kiefer A.F."/>
            <person name="Nichols A."/>
            <person name="Cepeda A.J."/>
            <person name="Yan W."/>
            <person name="Fan B."/>
            <person name="Jiang Y."/>
            <person name="Adhikari A."/>
            <person name="Zheng C.-J."/>
            <person name="Schuster L."/>
            <person name="Cowan T.M."/>
            <person name="Smanski M.J."/>
            <person name="Chevrette M.G."/>
            <person name="De Carvalho L.P.S."/>
            <person name="Shen B."/>
        </authorList>
    </citation>
    <scope>NUCLEOTIDE SEQUENCE [LARGE SCALE GENOMIC DNA]</scope>
    <source>
        <strain evidence="2 3">NPDC052347</strain>
    </source>
</reference>
<dbReference type="Proteomes" id="UP001552594">
    <property type="component" value="Unassembled WGS sequence"/>
</dbReference>
<keyword evidence="3" id="KW-1185">Reference proteome</keyword>
<dbReference type="Pfam" id="PF10646">
    <property type="entry name" value="Germane"/>
    <property type="match status" value="1"/>
</dbReference>
<dbReference type="InterPro" id="IPR019606">
    <property type="entry name" value="GerMN"/>
</dbReference>
<dbReference type="InterPro" id="IPR018910">
    <property type="entry name" value="LpqB_C"/>
</dbReference>
<evidence type="ECO:0000259" key="1">
    <source>
        <dbReference type="SMART" id="SM00909"/>
    </source>
</evidence>
<feature type="domain" description="GerMN" evidence="1">
    <location>
        <begin position="111"/>
        <end position="203"/>
    </location>
</feature>
<dbReference type="Pfam" id="PF10647">
    <property type="entry name" value="Gmad1"/>
    <property type="match status" value="1"/>
</dbReference>
<sequence length="497" mass="52887">MPKVRQERSGDRESGLLISLTGKQLARVDGKHAYKPDERPFQTGIHLAQEDGEWRIDSPPSGLVLGVADFQRIYRSVNKFYFAQLGAGGDGQGRDVLVADPVYLRKRIDPVTSTVNALLDGPTSWLDPAVGTAFPPHTRLKDNRLSLDDSNTLKVRLDFGGHRAGQEQCLRMAAQLLYTAQESARVTSVTLQDGGGEELCHLDRDGAKYYAPERIAGRPDRVYFIDGRHRLVSLADGEEEPRRVPGPFGTDGAAPLRSVAVDRAERRAAGVSVNGQTLHVTELTAGATPGEARLTVHGGAKAGLSQPSWDGMGDLWVADQDPEHPRLLRLPDGTGAPQEVALPSLDGGRITGVRIAADGVRIALLINKGDRTALWLGRVDRRTSTSGEVRISVADLRPVAPRLVDVDGVSWAGGSRLLVAGSEQGGLPQLQFLETDGSASNSSAVPGITGVGGVAAPDTTGKAQALLAERDGALVRLLPDTNWKPVPGEGTAPVYPG</sequence>